<evidence type="ECO:0000313" key="7">
    <source>
        <dbReference type="Proteomes" id="UP000323258"/>
    </source>
</evidence>
<dbReference type="CDD" id="cd08414">
    <property type="entry name" value="PBP2_LTTR_aromatics_like"/>
    <property type="match status" value="1"/>
</dbReference>
<gene>
    <name evidence="6" type="ORF">FY036_00880</name>
</gene>
<dbReference type="InterPro" id="IPR036390">
    <property type="entry name" value="WH_DNA-bd_sf"/>
</dbReference>
<protein>
    <submittedName>
        <fullName evidence="6">LysR family transcriptional regulator</fullName>
    </submittedName>
</protein>
<dbReference type="InterPro" id="IPR005119">
    <property type="entry name" value="LysR_subst-bd"/>
</dbReference>
<dbReference type="PRINTS" id="PR00039">
    <property type="entry name" value="HTHLYSR"/>
</dbReference>
<accession>A0A5D4H935</accession>
<dbReference type="Pfam" id="PF03466">
    <property type="entry name" value="LysR_substrate"/>
    <property type="match status" value="1"/>
</dbReference>
<reference evidence="6 7" key="2">
    <citation type="submission" date="2019-09" db="EMBL/GenBank/DDBJ databases">
        <title>Mesorhizobium sp. MaA-C15 isolated from Microcystis aeruginosa.</title>
        <authorList>
            <person name="Jeong S.E."/>
            <person name="Jin H.M."/>
            <person name="Jeon C.O."/>
        </authorList>
    </citation>
    <scope>NUCLEOTIDE SEQUENCE [LARGE SCALE GENOMIC DNA]</scope>
    <source>
        <strain evidence="6 7">MaA-C15</strain>
    </source>
</reference>
<dbReference type="Gene3D" id="1.10.10.10">
    <property type="entry name" value="Winged helix-like DNA-binding domain superfamily/Winged helix DNA-binding domain"/>
    <property type="match status" value="1"/>
</dbReference>
<dbReference type="SUPFAM" id="SSF46785">
    <property type="entry name" value="Winged helix' DNA-binding domain"/>
    <property type="match status" value="1"/>
</dbReference>
<dbReference type="GO" id="GO:0032993">
    <property type="term" value="C:protein-DNA complex"/>
    <property type="evidence" value="ECO:0007669"/>
    <property type="project" value="TreeGrafter"/>
</dbReference>
<comment type="caution">
    <text evidence="6">The sequence shown here is derived from an EMBL/GenBank/DDBJ whole genome shotgun (WGS) entry which is preliminary data.</text>
</comment>
<dbReference type="FunFam" id="1.10.10.10:FF:000001">
    <property type="entry name" value="LysR family transcriptional regulator"/>
    <property type="match status" value="1"/>
</dbReference>
<evidence type="ECO:0000256" key="2">
    <source>
        <dbReference type="ARBA" id="ARBA00023015"/>
    </source>
</evidence>
<dbReference type="RefSeq" id="WP_148912840.1">
    <property type="nucleotide sequence ID" value="NZ_VSZS01000046.1"/>
</dbReference>
<proteinExistence type="inferred from homology"/>
<evidence type="ECO:0000256" key="1">
    <source>
        <dbReference type="ARBA" id="ARBA00009437"/>
    </source>
</evidence>
<dbReference type="SUPFAM" id="SSF53850">
    <property type="entry name" value="Periplasmic binding protein-like II"/>
    <property type="match status" value="1"/>
</dbReference>
<dbReference type="EMBL" id="VSZS01000046">
    <property type="protein sequence ID" value="TYR36409.1"/>
    <property type="molecule type" value="Genomic_DNA"/>
</dbReference>
<keyword evidence="7" id="KW-1185">Reference proteome</keyword>
<reference evidence="6 7" key="1">
    <citation type="submission" date="2019-08" db="EMBL/GenBank/DDBJ databases">
        <authorList>
            <person name="Seo Y.L."/>
        </authorList>
    </citation>
    <scope>NUCLEOTIDE SEQUENCE [LARGE SCALE GENOMIC DNA]</scope>
    <source>
        <strain evidence="6 7">MaA-C15</strain>
    </source>
</reference>
<sequence length="300" mass="33643">MNIEIRHLRAFQMVADELNFRKAAERLRVAQPALTRTIKDLEGMMEVQLFERSTRTVTITNAGKIFRHAVEDLLPSLANAVVLARQAEKGVVGELRIGYNDFAMYGLLPVIVRRFRAAYPQVSIWLGQFPSPEMVKQVAQGRLDAAFHLGPAANTEVDSNLIRSERLVAVVPDTHRLAERGAIPLSELTLEDFVMGRHDTWGAFHQLILSYCRDNGFEMNIIQESLNSDGIINLVAAGLGVTLYVESDWLYTTRGVAVVRLDQPGPRIETLVSWRKKGLPQHRTLQNFLEVAEEVLASEG</sequence>
<dbReference type="InterPro" id="IPR000847">
    <property type="entry name" value="LysR_HTH_N"/>
</dbReference>
<evidence type="ECO:0000313" key="6">
    <source>
        <dbReference type="EMBL" id="TYR36409.1"/>
    </source>
</evidence>
<dbReference type="InterPro" id="IPR036388">
    <property type="entry name" value="WH-like_DNA-bd_sf"/>
</dbReference>
<dbReference type="Gene3D" id="3.40.190.10">
    <property type="entry name" value="Periplasmic binding protein-like II"/>
    <property type="match status" value="2"/>
</dbReference>
<dbReference type="Pfam" id="PF00126">
    <property type="entry name" value="HTH_1"/>
    <property type="match status" value="1"/>
</dbReference>
<dbReference type="GO" id="GO:0003700">
    <property type="term" value="F:DNA-binding transcription factor activity"/>
    <property type="evidence" value="ECO:0007669"/>
    <property type="project" value="InterPro"/>
</dbReference>
<evidence type="ECO:0000256" key="4">
    <source>
        <dbReference type="ARBA" id="ARBA00023163"/>
    </source>
</evidence>
<dbReference type="GO" id="GO:0003677">
    <property type="term" value="F:DNA binding"/>
    <property type="evidence" value="ECO:0007669"/>
    <property type="project" value="UniProtKB-KW"/>
</dbReference>
<evidence type="ECO:0000256" key="3">
    <source>
        <dbReference type="ARBA" id="ARBA00023125"/>
    </source>
</evidence>
<dbReference type="PANTHER" id="PTHR30346">
    <property type="entry name" value="TRANSCRIPTIONAL DUAL REGULATOR HCAR-RELATED"/>
    <property type="match status" value="1"/>
</dbReference>
<dbReference type="PROSITE" id="PS50931">
    <property type="entry name" value="HTH_LYSR"/>
    <property type="match status" value="1"/>
</dbReference>
<dbReference type="AlphaFoldDB" id="A0A5D4H935"/>
<dbReference type="PANTHER" id="PTHR30346:SF0">
    <property type="entry name" value="HCA OPERON TRANSCRIPTIONAL ACTIVATOR HCAR"/>
    <property type="match status" value="1"/>
</dbReference>
<feature type="domain" description="HTH lysR-type" evidence="5">
    <location>
        <begin position="3"/>
        <end position="60"/>
    </location>
</feature>
<name>A0A5D4H935_9HYPH</name>
<organism evidence="6 7">
    <name type="scientific">Neoaquamicrobium microcysteis</name>
    <dbReference type="NCBI Taxonomy" id="2682781"/>
    <lineage>
        <taxon>Bacteria</taxon>
        <taxon>Pseudomonadati</taxon>
        <taxon>Pseudomonadota</taxon>
        <taxon>Alphaproteobacteria</taxon>
        <taxon>Hyphomicrobiales</taxon>
        <taxon>Phyllobacteriaceae</taxon>
        <taxon>Neoaquamicrobium</taxon>
    </lineage>
</organism>
<dbReference type="OrthoDB" id="9811588at2"/>
<keyword evidence="2" id="KW-0805">Transcription regulation</keyword>
<keyword evidence="4" id="KW-0804">Transcription</keyword>
<dbReference type="Proteomes" id="UP000323258">
    <property type="component" value="Unassembled WGS sequence"/>
</dbReference>
<evidence type="ECO:0000259" key="5">
    <source>
        <dbReference type="PROSITE" id="PS50931"/>
    </source>
</evidence>
<comment type="similarity">
    <text evidence="1">Belongs to the LysR transcriptional regulatory family.</text>
</comment>
<keyword evidence="3" id="KW-0238">DNA-binding</keyword>